<feature type="chain" id="PRO_5027864339" evidence="5">
    <location>
        <begin position="25"/>
        <end position="496"/>
    </location>
</feature>
<dbReference type="SMART" id="SM00364">
    <property type="entry name" value="LRR_BAC"/>
    <property type="match status" value="5"/>
</dbReference>
<keyword evidence="3" id="KW-0677">Repeat</keyword>
<evidence type="ECO:0000313" key="7">
    <source>
        <dbReference type="RefSeq" id="XP_034098381.1"/>
    </source>
</evidence>
<feature type="transmembrane region" description="Helical" evidence="4">
    <location>
        <begin position="444"/>
        <end position="466"/>
    </location>
</feature>
<dbReference type="RefSeq" id="XP_034098381.1">
    <property type="nucleotide sequence ID" value="XM_034242490.2"/>
</dbReference>
<dbReference type="InterPro" id="IPR003591">
    <property type="entry name" value="Leu-rich_rpt_typical-subtyp"/>
</dbReference>
<dbReference type="InterPro" id="IPR026906">
    <property type="entry name" value="LRR_5"/>
</dbReference>
<keyword evidence="4" id="KW-1133">Transmembrane helix</keyword>
<keyword evidence="4" id="KW-0472">Membrane</keyword>
<sequence>MKTVYIYMTFVISMIVFLLPLNSATEKSENGTTVPPETTLKPKTDVLKSDICTKCSCDAKNSLIDCSRKLANWFSPEEWEILQNGDITFETMKLSHNNLTNIPALPTYGVKKLFLDYNRISSITVGAFQNLTELTKLDLSNNQLTSKALIPDVFKGPYSVQDFEPLKNLKSLNLGYNRLHLLDDDLFEHVPYLEELILCSNSFQVIDKQTETALSGCSSLKVLDISYMELKTLPETIFHGPQDLDTLIVSGNLFDKIPKAFDYADNLKRLVLDENPIGNLEGDNIFPAMTSLQYLSCAFMPNLFKIGSGALSELQNLTELILSDNTQLIEIDSHAMCKNVTGGDNFDYPPLEKLYLNNCNFTVLPRDLIVRWDKLHALDLRYNPWLCDISNEYMVNYLIQHVNKSTPILASNVICENPTELKGLEVLNVSNNKLLGVLPSGASWVWIGLIIVLLSILVTLSGLLVYRRGYCGIGKKKESARRALYSRTSFNEDFHI</sequence>
<dbReference type="InterPro" id="IPR050328">
    <property type="entry name" value="Dev_Immune_Receptor"/>
</dbReference>
<evidence type="ECO:0000256" key="4">
    <source>
        <dbReference type="SAM" id="Phobius"/>
    </source>
</evidence>
<dbReference type="GeneID" id="117563921"/>
<proteinExistence type="predicted"/>
<keyword evidence="4 7" id="KW-0812">Transmembrane</keyword>
<dbReference type="InterPro" id="IPR032675">
    <property type="entry name" value="LRR_dom_sf"/>
</dbReference>
<evidence type="ECO:0000256" key="1">
    <source>
        <dbReference type="ARBA" id="ARBA00022614"/>
    </source>
</evidence>
<dbReference type="Gene3D" id="3.80.10.10">
    <property type="entry name" value="Ribonuclease Inhibitor"/>
    <property type="match status" value="4"/>
</dbReference>
<dbReference type="PANTHER" id="PTHR24373:SF392">
    <property type="entry name" value="NEPHROCAN"/>
    <property type="match status" value="1"/>
</dbReference>
<dbReference type="PRINTS" id="PR00019">
    <property type="entry name" value="LEURICHRPT"/>
</dbReference>
<organism evidence="6 7">
    <name type="scientific">Drosophila albomicans</name>
    <name type="common">Fruit fly</name>
    <dbReference type="NCBI Taxonomy" id="7291"/>
    <lineage>
        <taxon>Eukaryota</taxon>
        <taxon>Metazoa</taxon>
        <taxon>Ecdysozoa</taxon>
        <taxon>Arthropoda</taxon>
        <taxon>Hexapoda</taxon>
        <taxon>Insecta</taxon>
        <taxon>Pterygota</taxon>
        <taxon>Neoptera</taxon>
        <taxon>Endopterygota</taxon>
        <taxon>Diptera</taxon>
        <taxon>Brachycera</taxon>
        <taxon>Muscomorpha</taxon>
        <taxon>Ephydroidea</taxon>
        <taxon>Drosophilidae</taxon>
        <taxon>Drosophila</taxon>
    </lineage>
</organism>
<keyword evidence="6" id="KW-1185">Reference proteome</keyword>
<dbReference type="Proteomes" id="UP000515160">
    <property type="component" value="Chromosome 2L"/>
</dbReference>
<evidence type="ECO:0000256" key="2">
    <source>
        <dbReference type="ARBA" id="ARBA00022729"/>
    </source>
</evidence>
<dbReference type="Pfam" id="PF13855">
    <property type="entry name" value="LRR_8"/>
    <property type="match status" value="2"/>
</dbReference>
<gene>
    <name evidence="7" type="primary">LOC117563921</name>
</gene>
<dbReference type="Pfam" id="PF00560">
    <property type="entry name" value="LRR_1"/>
    <property type="match status" value="1"/>
</dbReference>
<dbReference type="AlphaFoldDB" id="A0A6P8W3Z3"/>
<dbReference type="OrthoDB" id="72369at2759"/>
<dbReference type="Pfam" id="PF13306">
    <property type="entry name" value="LRR_5"/>
    <property type="match status" value="1"/>
</dbReference>
<evidence type="ECO:0000256" key="5">
    <source>
        <dbReference type="SAM" id="SignalP"/>
    </source>
</evidence>
<dbReference type="SUPFAM" id="SSF52058">
    <property type="entry name" value="L domain-like"/>
    <property type="match status" value="1"/>
</dbReference>
<dbReference type="InterPro" id="IPR001611">
    <property type="entry name" value="Leu-rich_rpt"/>
</dbReference>
<keyword evidence="1" id="KW-0433">Leucine-rich repeat</keyword>
<dbReference type="SMART" id="SM00369">
    <property type="entry name" value="LRR_TYP"/>
    <property type="match status" value="6"/>
</dbReference>
<name>A0A6P8W3Z3_DROAB</name>
<feature type="signal peptide" evidence="5">
    <location>
        <begin position="1"/>
        <end position="24"/>
    </location>
</feature>
<protein>
    <submittedName>
        <fullName evidence="7">Leucine-rich repeat transmembrane neuronal protein 3</fullName>
    </submittedName>
</protein>
<keyword evidence="2 5" id="KW-0732">Signal</keyword>
<evidence type="ECO:0000256" key="3">
    <source>
        <dbReference type="ARBA" id="ARBA00022737"/>
    </source>
</evidence>
<reference evidence="7" key="1">
    <citation type="submission" date="2025-08" db="UniProtKB">
        <authorList>
            <consortium name="RefSeq"/>
        </authorList>
    </citation>
    <scope>IDENTIFICATION</scope>
    <source>
        <strain evidence="7">15112-1751.03</strain>
        <tissue evidence="7">Whole Adult</tissue>
    </source>
</reference>
<accession>A0A6P8W3Z3</accession>
<evidence type="ECO:0000313" key="6">
    <source>
        <dbReference type="Proteomes" id="UP000515160"/>
    </source>
</evidence>
<dbReference type="PANTHER" id="PTHR24373">
    <property type="entry name" value="SLIT RELATED LEUCINE-RICH REPEAT NEURONAL PROTEIN"/>
    <property type="match status" value="1"/>
</dbReference>